<feature type="region of interest" description="Disordered" evidence="1">
    <location>
        <begin position="1"/>
        <end position="21"/>
    </location>
</feature>
<evidence type="ECO:0000256" key="1">
    <source>
        <dbReference type="SAM" id="MobiDB-lite"/>
    </source>
</evidence>
<gene>
    <name evidence="2" type="ORF">J5N97_020655</name>
</gene>
<dbReference type="EMBL" id="JAGGNH010000005">
    <property type="protein sequence ID" value="KAJ0972696.1"/>
    <property type="molecule type" value="Genomic_DNA"/>
</dbReference>
<dbReference type="AlphaFoldDB" id="A0A9D5CG80"/>
<dbReference type="Proteomes" id="UP001085076">
    <property type="component" value="Miscellaneous, Linkage group lg05"/>
</dbReference>
<evidence type="ECO:0000313" key="2">
    <source>
        <dbReference type="EMBL" id="KAJ0972696.1"/>
    </source>
</evidence>
<comment type="caution">
    <text evidence="2">The sequence shown here is derived from an EMBL/GenBank/DDBJ whole genome shotgun (WGS) entry which is preliminary data.</text>
</comment>
<reference evidence="2" key="1">
    <citation type="submission" date="2021-03" db="EMBL/GenBank/DDBJ databases">
        <authorList>
            <person name="Li Z."/>
            <person name="Yang C."/>
        </authorList>
    </citation>
    <scope>NUCLEOTIDE SEQUENCE</scope>
    <source>
        <strain evidence="2">Dzin_1.0</strain>
        <tissue evidence="2">Leaf</tissue>
    </source>
</reference>
<accession>A0A9D5CG80</accession>
<name>A0A9D5CG80_9LILI</name>
<protein>
    <submittedName>
        <fullName evidence="2">Uncharacterized protein</fullName>
    </submittedName>
</protein>
<keyword evidence="3" id="KW-1185">Reference proteome</keyword>
<sequence>MRDPLSLPQPNRGNPLPLPKPTYKQGFTTFHKLLTRHNILPREATNLVNPPPSLTSLTGLSFRSCGLPGLRTVNQILHRSPQDEHPILFPTNVNFTGETISVCLPPRLCSLL</sequence>
<evidence type="ECO:0000313" key="3">
    <source>
        <dbReference type="Proteomes" id="UP001085076"/>
    </source>
</evidence>
<organism evidence="2 3">
    <name type="scientific">Dioscorea zingiberensis</name>
    <dbReference type="NCBI Taxonomy" id="325984"/>
    <lineage>
        <taxon>Eukaryota</taxon>
        <taxon>Viridiplantae</taxon>
        <taxon>Streptophyta</taxon>
        <taxon>Embryophyta</taxon>
        <taxon>Tracheophyta</taxon>
        <taxon>Spermatophyta</taxon>
        <taxon>Magnoliopsida</taxon>
        <taxon>Liliopsida</taxon>
        <taxon>Dioscoreales</taxon>
        <taxon>Dioscoreaceae</taxon>
        <taxon>Dioscorea</taxon>
    </lineage>
</organism>
<reference evidence="2" key="2">
    <citation type="journal article" date="2022" name="Hortic Res">
        <title>The genome of Dioscorea zingiberensis sheds light on the biosynthesis, origin and evolution of the medicinally important diosgenin saponins.</title>
        <authorList>
            <person name="Li Y."/>
            <person name="Tan C."/>
            <person name="Li Z."/>
            <person name="Guo J."/>
            <person name="Li S."/>
            <person name="Chen X."/>
            <person name="Wang C."/>
            <person name="Dai X."/>
            <person name="Yang H."/>
            <person name="Song W."/>
            <person name="Hou L."/>
            <person name="Xu J."/>
            <person name="Tong Z."/>
            <person name="Xu A."/>
            <person name="Yuan X."/>
            <person name="Wang W."/>
            <person name="Yang Q."/>
            <person name="Chen L."/>
            <person name="Sun Z."/>
            <person name="Wang K."/>
            <person name="Pan B."/>
            <person name="Chen J."/>
            <person name="Bao Y."/>
            <person name="Liu F."/>
            <person name="Qi X."/>
            <person name="Gang D.R."/>
            <person name="Wen J."/>
            <person name="Li J."/>
        </authorList>
    </citation>
    <scope>NUCLEOTIDE SEQUENCE</scope>
    <source>
        <strain evidence="2">Dzin_1.0</strain>
    </source>
</reference>
<proteinExistence type="predicted"/>